<dbReference type="GO" id="GO:0070497">
    <property type="term" value="F:6-carboxytetrahydropterin synthase activity"/>
    <property type="evidence" value="ECO:0007669"/>
    <property type="project" value="UniProtKB-EC"/>
</dbReference>
<gene>
    <name evidence="11" type="ORF">CLV30_12840</name>
</gene>
<dbReference type="AlphaFoldDB" id="A0A2P8DF17"/>
<dbReference type="UniPathway" id="UPA00391"/>
<evidence type="ECO:0000313" key="12">
    <source>
        <dbReference type="Proteomes" id="UP000243528"/>
    </source>
</evidence>
<evidence type="ECO:0000256" key="5">
    <source>
        <dbReference type="ARBA" id="ARBA00018141"/>
    </source>
</evidence>
<evidence type="ECO:0000256" key="4">
    <source>
        <dbReference type="ARBA" id="ARBA00012982"/>
    </source>
</evidence>
<keyword evidence="7" id="KW-0862">Zinc</keyword>
<dbReference type="InterPro" id="IPR007115">
    <property type="entry name" value="6-PTP_synth/QueD"/>
</dbReference>
<evidence type="ECO:0000256" key="3">
    <source>
        <dbReference type="ARBA" id="ARBA00008900"/>
    </source>
</evidence>
<dbReference type="OrthoDB" id="9804698at2"/>
<dbReference type="PANTHER" id="PTHR12589:SF7">
    <property type="entry name" value="6-PYRUVOYL TETRAHYDROBIOPTERIN SYNTHASE"/>
    <property type="match status" value="1"/>
</dbReference>
<evidence type="ECO:0000256" key="10">
    <source>
        <dbReference type="ARBA" id="ARBA00048807"/>
    </source>
</evidence>
<evidence type="ECO:0000313" key="11">
    <source>
        <dbReference type="EMBL" id="PSK95788.1"/>
    </source>
</evidence>
<comment type="similarity">
    <text evidence="3">Belongs to the PTPS family. QueD subfamily.</text>
</comment>
<name>A0A2P8DF17_9ACTN</name>
<comment type="caution">
    <text evidence="11">The sequence shown here is derived from an EMBL/GenBank/DDBJ whole genome shotgun (WGS) entry which is preliminary data.</text>
</comment>
<dbReference type="Proteomes" id="UP000243528">
    <property type="component" value="Unassembled WGS sequence"/>
</dbReference>
<evidence type="ECO:0000256" key="9">
    <source>
        <dbReference type="ARBA" id="ARBA00031449"/>
    </source>
</evidence>
<reference evidence="11 12" key="1">
    <citation type="submission" date="2018-03" db="EMBL/GenBank/DDBJ databases">
        <title>Genomic Encyclopedia of Archaeal and Bacterial Type Strains, Phase II (KMG-II): from individual species to whole genera.</title>
        <authorList>
            <person name="Goeker M."/>
        </authorList>
    </citation>
    <scope>NUCLEOTIDE SEQUENCE [LARGE SCALE GENOMIC DNA]</scope>
    <source>
        <strain evidence="11 12">DSM 45211</strain>
    </source>
</reference>
<organism evidence="11 12">
    <name type="scientific">Haloactinopolyspora alba</name>
    <dbReference type="NCBI Taxonomy" id="648780"/>
    <lineage>
        <taxon>Bacteria</taxon>
        <taxon>Bacillati</taxon>
        <taxon>Actinomycetota</taxon>
        <taxon>Actinomycetes</taxon>
        <taxon>Jiangellales</taxon>
        <taxon>Jiangellaceae</taxon>
        <taxon>Haloactinopolyspora</taxon>
    </lineage>
</organism>
<evidence type="ECO:0000256" key="8">
    <source>
        <dbReference type="ARBA" id="ARBA00023239"/>
    </source>
</evidence>
<dbReference type="Gene3D" id="3.30.479.10">
    <property type="entry name" value="6-pyruvoyl tetrahydropterin synthase/QueD"/>
    <property type="match status" value="1"/>
</dbReference>
<dbReference type="SUPFAM" id="SSF55620">
    <property type="entry name" value="Tetrahydrobiopterin biosynthesis enzymes-like"/>
    <property type="match status" value="1"/>
</dbReference>
<proteinExistence type="inferred from homology"/>
<dbReference type="GO" id="GO:0046872">
    <property type="term" value="F:metal ion binding"/>
    <property type="evidence" value="ECO:0007669"/>
    <property type="project" value="UniProtKB-KW"/>
</dbReference>
<evidence type="ECO:0000256" key="1">
    <source>
        <dbReference type="ARBA" id="ARBA00001947"/>
    </source>
</evidence>
<dbReference type="EMBL" id="PYGE01000028">
    <property type="protein sequence ID" value="PSK95788.1"/>
    <property type="molecule type" value="Genomic_DNA"/>
</dbReference>
<evidence type="ECO:0000256" key="7">
    <source>
        <dbReference type="ARBA" id="ARBA00022833"/>
    </source>
</evidence>
<dbReference type="EC" id="4.1.2.50" evidence="4"/>
<dbReference type="Pfam" id="PF01242">
    <property type="entry name" value="PTPS"/>
    <property type="match status" value="1"/>
</dbReference>
<comment type="pathway">
    <text evidence="2">Purine metabolism; 7-cyano-7-deazaguanine biosynthesis.</text>
</comment>
<dbReference type="InterPro" id="IPR038418">
    <property type="entry name" value="6-PTP_synth/QueD_sf"/>
</dbReference>
<evidence type="ECO:0000256" key="6">
    <source>
        <dbReference type="ARBA" id="ARBA00022723"/>
    </source>
</evidence>
<protein>
    <recommendedName>
        <fullName evidence="5">6-carboxy-5,6,7,8-tetrahydropterin synthase</fullName>
        <ecNumber evidence="4">4.1.2.50</ecNumber>
    </recommendedName>
    <alternativeName>
        <fullName evidence="9">Queuosine biosynthesis protein QueD</fullName>
    </alternativeName>
</protein>
<comment type="catalytic activity">
    <reaction evidence="10">
        <text>7,8-dihydroneopterin 3'-triphosphate + H2O = 6-carboxy-5,6,7,8-tetrahydropterin + triphosphate + acetaldehyde + 2 H(+)</text>
        <dbReference type="Rhea" id="RHEA:27966"/>
        <dbReference type="ChEBI" id="CHEBI:15343"/>
        <dbReference type="ChEBI" id="CHEBI:15377"/>
        <dbReference type="ChEBI" id="CHEBI:15378"/>
        <dbReference type="ChEBI" id="CHEBI:18036"/>
        <dbReference type="ChEBI" id="CHEBI:58462"/>
        <dbReference type="ChEBI" id="CHEBI:61032"/>
        <dbReference type="EC" id="4.1.2.50"/>
    </reaction>
</comment>
<keyword evidence="8" id="KW-0456">Lyase</keyword>
<accession>A0A2P8DF17</accession>
<keyword evidence="6" id="KW-0479">Metal-binding</keyword>
<dbReference type="RefSeq" id="WP_106539791.1">
    <property type="nucleotide sequence ID" value="NZ_PYGE01000028.1"/>
</dbReference>
<keyword evidence="12" id="KW-1185">Reference proteome</keyword>
<comment type="cofactor">
    <cofactor evidence="1">
        <name>Zn(2+)</name>
        <dbReference type="ChEBI" id="CHEBI:29105"/>
    </cofactor>
</comment>
<dbReference type="PANTHER" id="PTHR12589">
    <property type="entry name" value="PYRUVOYL TETRAHYDROBIOPTERIN SYNTHASE"/>
    <property type="match status" value="1"/>
</dbReference>
<evidence type="ECO:0000256" key="2">
    <source>
        <dbReference type="ARBA" id="ARBA00005061"/>
    </source>
</evidence>
<sequence length="148" mass="16447">MTLHTVTVRHNFETAHRLPPLAGKCQNLHGHSWWADITVAGPIDEVGTVVEFGRLKAELRDWIDTHLDHGAMLGHDDPLVPLLRDMGSKVYVIGWDAYTRDLSWPTVESAALLLARVTTLILDSLDASADVTHVRVRETHVNEAGWSA</sequence>